<evidence type="ECO:0000259" key="4">
    <source>
        <dbReference type="Pfam" id="PF25989"/>
    </source>
</evidence>
<protein>
    <submittedName>
        <fullName evidence="5">Efflux transporter periplasmic adaptor subunit</fullName>
    </submittedName>
</protein>
<reference evidence="5" key="1">
    <citation type="journal article" date="2012" name="J. Microbiol. Biotechnol.">
        <title>Ramlibacter ginsenosidimutans sp. nov., with ginsenoside-converting activity.</title>
        <authorList>
            <person name="Wang L."/>
            <person name="An D.S."/>
            <person name="Kim S.G."/>
            <person name="Jin F.X."/>
            <person name="Kim S.C."/>
            <person name="Lee S.T."/>
            <person name="Im W.T."/>
        </authorList>
    </citation>
    <scope>NUCLEOTIDE SEQUENCE</scope>
    <source>
        <strain evidence="5">KACC 17527</strain>
    </source>
</reference>
<dbReference type="Pfam" id="PF25989">
    <property type="entry name" value="YknX_C"/>
    <property type="match status" value="1"/>
</dbReference>
<proteinExistence type="predicted"/>
<evidence type="ECO:0000313" key="5">
    <source>
        <dbReference type="EMBL" id="MBK6006461.1"/>
    </source>
</evidence>
<keyword evidence="2" id="KW-0175">Coiled coil</keyword>
<dbReference type="Gene3D" id="1.10.287.470">
    <property type="entry name" value="Helix hairpin bin"/>
    <property type="match status" value="1"/>
</dbReference>
<evidence type="ECO:0000313" key="6">
    <source>
        <dbReference type="Proteomes" id="UP000630528"/>
    </source>
</evidence>
<comment type="subcellular location">
    <subcellularLocation>
        <location evidence="1">Cell envelope</location>
    </subcellularLocation>
</comment>
<organism evidence="5 6">
    <name type="scientific">Ramlibacter ginsenosidimutans</name>
    <dbReference type="NCBI Taxonomy" id="502333"/>
    <lineage>
        <taxon>Bacteria</taxon>
        <taxon>Pseudomonadati</taxon>
        <taxon>Pseudomonadota</taxon>
        <taxon>Betaproteobacteria</taxon>
        <taxon>Burkholderiales</taxon>
        <taxon>Comamonadaceae</taxon>
        <taxon>Ramlibacter</taxon>
    </lineage>
</organism>
<dbReference type="Gene3D" id="2.40.50.100">
    <property type="match status" value="1"/>
</dbReference>
<dbReference type="Proteomes" id="UP000630528">
    <property type="component" value="Unassembled WGS sequence"/>
</dbReference>
<reference evidence="5" key="2">
    <citation type="submission" date="2021-01" db="EMBL/GenBank/DDBJ databases">
        <authorList>
            <person name="Kang M."/>
        </authorList>
    </citation>
    <scope>NUCLEOTIDE SEQUENCE</scope>
    <source>
        <strain evidence="5">KACC 17527</strain>
    </source>
</reference>
<evidence type="ECO:0000256" key="1">
    <source>
        <dbReference type="ARBA" id="ARBA00004196"/>
    </source>
</evidence>
<dbReference type="RefSeq" id="WP_201169743.1">
    <property type="nucleotide sequence ID" value="NZ_JAEPWM010000003.1"/>
</dbReference>
<evidence type="ECO:0000256" key="3">
    <source>
        <dbReference type="SAM" id="SignalP"/>
    </source>
</evidence>
<keyword evidence="6" id="KW-1185">Reference proteome</keyword>
<evidence type="ECO:0000256" key="2">
    <source>
        <dbReference type="ARBA" id="ARBA00023054"/>
    </source>
</evidence>
<dbReference type="EMBL" id="JAEPWM010000003">
    <property type="protein sequence ID" value="MBK6006461.1"/>
    <property type="molecule type" value="Genomic_DNA"/>
</dbReference>
<sequence>MKRNTLVMAAAGAGLAALLAWAFAPRPVAVEVASATIGPYEQSIVEDARTRLRDRYVIAAPLAGRLARITLREGDAVAAGDTVATLAPALSPLLDERTLQEQQTRVAVAEALVLRADAGVQRARVALDVALAEQRRSEQLAGQNFIAPAKAESDRLSVEAARKDLEAALQGRHAAGHELETARAALLVTQRPSRQAAGFALRSPVAGRVLKVVQPSETTVALGAPVLEVGDISQLEIVTELLTTDAVQARVGAPVRIERWGSPGTLEGRVRLVEPAAFTKVSALGIEEQRVNVLIDITSPPVSWRMLGDGYRVGVRIVTVAQPAVLRVPVSAVFPLPGEGMAVFVVADGRARLLRVDIGGRNGVDAWVRSGLQAGAEVVVYPPASLVDGSRVKKRVVPLVQPGA</sequence>
<dbReference type="GO" id="GO:0030313">
    <property type="term" value="C:cell envelope"/>
    <property type="evidence" value="ECO:0007669"/>
    <property type="project" value="UniProtKB-SubCell"/>
</dbReference>
<dbReference type="AlphaFoldDB" id="A0A934TRW5"/>
<dbReference type="PANTHER" id="PTHR32347:SF29">
    <property type="entry name" value="UPF0194 MEMBRANE PROTEIN YBHG"/>
    <property type="match status" value="1"/>
</dbReference>
<gene>
    <name evidence="5" type="ORF">JJB11_10190</name>
</gene>
<dbReference type="InterPro" id="IPR050465">
    <property type="entry name" value="UPF0194_transport"/>
</dbReference>
<feature type="chain" id="PRO_5037458811" evidence="3">
    <location>
        <begin position="23"/>
        <end position="404"/>
    </location>
</feature>
<dbReference type="InterPro" id="IPR058637">
    <property type="entry name" value="YknX-like_C"/>
</dbReference>
<feature type="signal peptide" evidence="3">
    <location>
        <begin position="1"/>
        <end position="22"/>
    </location>
</feature>
<dbReference type="Gene3D" id="2.40.420.20">
    <property type="match status" value="1"/>
</dbReference>
<dbReference type="PANTHER" id="PTHR32347">
    <property type="entry name" value="EFFLUX SYSTEM COMPONENT YKNX-RELATED"/>
    <property type="match status" value="1"/>
</dbReference>
<feature type="domain" description="YknX-like C-terminal permuted SH3-like" evidence="4">
    <location>
        <begin position="325"/>
        <end position="393"/>
    </location>
</feature>
<name>A0A934TRW5_9BURK</name>
<comment type="caution">
    <text evidence="5">The sequence shown here is derived from an EMBL/GenBank/DDBJ whole genome shotgun (WGS) entry which is preliminary data.</text>
</comment>
<accession>A0A934TRW5</accession>
<keyword evidence="3" id="KW-0732">Signal</keyword>